<dbReference type="PANTHER" id="PTHR15350:SF5">
    <property type="entry name" value="COP9 SIGNALOSOME COMPLEX SUBUNIT 7"/>
    <property type="match status" value="1"/>
</dbReference>
<feature type="region of interest" description="Disordered" evidence="4">
    <location>
        <begin position="250"/>
        <end position="313"/>
    </location>
</feature>
<dbReference type="GO" id="GO:0008180">
    <property type="term" value="C:COP9 signalosome"/>
    <property type="evidence" value="ECO:0007669"/>
    <property type="project" value="UniProtKB-KW"/>
</dbReference>
<dbReference type="SMART" id="SM00088">
    <property type="entry name" value="PINT"/>
    <property type="match status" value="1"/>
</dbReference>
<dbReference type="Proteomes" id="UP000266188">
    <property type="component" value="Unassembled WGS sequence"/>
</dbReference>
<evidence type="ECO:0000259" key="5">
    <source>
        <dbReference type="PROSITE" id="PS50250"/>
    </source>
</evidence>
<dbReference type="AlphaFoldDB" id="A0A3A2ZEP4"/>
<accession>A0A3A2ZEP4</accession>
<name>A0A3A2ZEP4_9EURO</name>
<dbReference type="Pfam" id="PF01399">
    <property type="entry name" value="PCI"/>
    <property type="match status" value="1"/>
</dbReference>
<dbReference type="STRING" id="2070753.A0A3A2ZEP4"/>
<feature type="compositionally biased region" description="Basic residues" evidence="4">
    <location>
        <begin position="303"/>
        <end position="313"/>
    </location>
</feature>
<dbReference type="Pfam" id="PF22061">
    <property type="entry name" value="CSN7_HB_subdom"/>
    <property type="match status" value="1"/>
</dbReference>
<dbReference type="OrthoDB" id="10265275at2759"/>
<keyword evidence="7" id="KW-1185">Reference proteome</keyword>
<dbReference type="InterPro" id="IPR000717">
    <property type="entry name" value="PCI_dom"/>
</dbReference>
<keyword evidence="2" id="KW-0736">Signalosome</keyword>
<evidence type="ECO:0000313" key="7">
    <source>
        <dbReference type="Proteomes" id="UP000266188"/>
    </source>
</evidence>
<dbReference type="InterPro" id="IPR045237">
    <property type="entry name" value="COPS7/eIF3m"/>
</dbReference>
<gene>
    <name evidence="6" type="ORF">PHISCL_06038</name>
</gene>
<reference evidence="7" key="1">
    <citation type="submission" date="2017-02" db="EMBL/GenBank/DDBJ databases">
        <authorList>
            <person name="Tafer H."/>
            <person name="Lopandic K."/>
        </authorList>
    </citation>
    <scope>NUCLEOTIDE SEQUENCE [LARGE SCALE GENOMIC DNA]</scope>
    <source>
        <strain evidence="7">CBS 366.77</strain>
    </source>
</reference>
<comment type="caution">
    <text evidence="6">The sequence shown here is derived from an EMBL/GenBank/DDBJ whole genome shotgun (WGS) entry which is preliminary data.</text>
</comment>
<organism evidence="6 7">
    <name type="scientific">Aspergillus sclerotialis</name>
    <dbReference type="NCBI Taxonomy" id="2070753"/>
    <lineage>
        <taxon>Eukaryota</taxon>
        <taxon>Fungi</taxon>
        <taxon>Dikarya</taxon>
        <taxon>Ascomycota</taxon>
        <taxon>Pezizomycotina</taxon>
        <taxon>Eurotiomycetes</taxon>
        <taxon>Eurotiomycetidae</taxon>
        <taxon>Eurotiales</taxon>
        <taxon>Aspergillaceae</taxon>
        <taxon>Aspergillus</taxon>
        <taxon>Aspergillus subgen. Polypaecilum</taxon>
    </lineage>
</organism>
<evidence type="ECO:0000313" key="6">
    <source>
        <dbReference type="EMBL" id="RJE21632.1"/>
    </source>
</evidence>
<sequence>MDQTHTRALEALQPFIHLANSTSTSSPRLIANLISNATSNPQTYFFAELLENPTIQSLRSPDTPAEYQGYLTLLEIFSWGTWEEYQSTPNLPALSPEQTLKLRLLSLLTLSVTIKHLTYENLMTALSITNPAELESLVTAAIYSSLLTGRLSPASSPPTVNVTSVAPLRDVKPQSLSRMISVLADWETRCGDVISDIEAEIANIKENAEKQREKEKARKSVFEKAIEECSSEKGGENVPSSRMARKMARFGTGAGGIGNKREFSSDDHDDDGYFENGSYGAVDPGLEGRMDIDEGTGSSRGARQVKRVLGRKT</sequence>
<keyword evidence="3" id="KW-0175">Coiled coil</keyword>
<dbReference type="PROSITE" id="PS50250">
    <property type="entry name" value="PCI"/>
    <property type="match status" value="1"/>
</dbReference>
<feature type="domain" description="PCI" evidence="5">
    <location>
        <begin position="1"/>
        <end position="165"/>
    </location>
</feature>
<proteinExistence type="inferred from homology"/>
<comment type="similarity">
    <text evidence="1">Belongs to the CSN7/EIF3M family. CSN7 subfamily.</text>
</comment>
<feature type="coiled-coil region" evidence="3">
    <location>
        <begin position="194"/>
        <end position="225"/>
    </location>
</feature>
<protein>
    <submittedName>
        <fullName evidence="6">Cop9 signalosome</fullName>
    </submittedName>
</protein>
<dbReference type="PANTHER" id="PTHR15350">
    <property type="entry name" value="COP9 SIGNALOSOME COMPLEX SUBUNIT 7/DENDRITIC CELL PROTEIN GA17"/>
    <property type="match status" value="1"/>
</dbReference>
<evidence type="ECO:0000256" key="3">
    <source>
        <dbReference type="SAM" id="Coils"/>
    </source>
</evidence>
<evidence type="ECO:0000256" key="4">
    <source>
        <dbReference type="SAM" id="MobiDB-lite"/>
    </source>
</evidence>
<evidence type="ECO:0000256" key="2">
    <source>
        <dbReference type="ARBA" id="ARBA00022790"/>
    </source>
</evidence>
<dbReference type="EMBL" id="MVGC01000215">
    <property type="protein sequence ID" value="RJE21632.1"/>
    <property type="molecule type" value="Genomic_DNA"/>
</dbReference>
<evidence type="ECO:0000256" key="1">
    <source>
        <dbReference type="ARBA" id="ARBA00008482"/>
    </source>
</evidence>